<organism evidence="3 4">
    <name type="scientific">Canna indica</name>
    <name type="common">Indian-shot</name>
    <dbReference type="NCBI Taxonomy" id="4628"/>
    <lineage>
        <taxon>Eukaryota</taxon>
        <taxon>Viridiplantae</taxon>
        <taxon>Streptophyta</taxon>
        <taxon>Embryophyta</taxon>
        <taxon>Tracheophyta</taxon>
        <taxon>Spermatophyta</taxon>
        <taxon>Magnoliopsida</taxon>
        <taxon>Liliopsida</taxon>
        <taxon>Zingiberales</taxon>
        <taxon>Cannaceae</taxon>
        <taxon>Canna</taxon>
    </lineage>
</organism>
<dbReference type="PROSITE" id="PS50176">
    <property type="entry name" value="ARM_REPEAT"/>
    <property type="match status" value="2"/>
</dbReference>
<proteinExistence type="predicted"/>
<feature type="region of interest" description="Disordered" evidence="2">
    <location>
        <begin position="61"/>
        <end position="84"/>
    </location>
</feature>
<dbReference type="Gene3D" id="1.25.10.10">
    <property type="entry name" value="Leucine-rich Repeat Variant"/>
    <property type="match status" value="2"/>
</dbReference>
<dbReference type="Proteomes" id="UP001327560">
    <property type="component" value="Chromosome 7"/>
</dbReference>
<accession>A0AAQ3KYL0</accession>
<gene>
    <name evidence="3" type="ORF">Cni_G23447</name>
</gene>
<evidence type="ECO:0008006" key="5">
    <source>
        <dbReference type="Google" id="ProtNLM"/>
    </source>
</evidence>
<evidence type="ECO:0000313" key="4">
    <source>
        <dbReference type="Proteomes" id="UP001327560"/>
    </source>
</evidence>
<dbReference type="SUPFAM" id="SSF48371">
    <property type="entry name" value="ARM repeat"/>
    <property type="match status" value="2"/>
</dbReference>
<sequence>MAAAFSSISPFPPTNFFFYQHRLRRRRSPTPPADHLGNGQWPVHPDLRLRRPMARLYPLIRATGNGPTSDSHPTSSGLPPDIQRSTAGMSSADGYVGLFVRMLGLDNDPLDREQAITTLWKYSQGGKKCIDIIMQFPGCINLVVSLLKSESPATCEAAAGFLQTVSAVSIYRDVIADTGAIEEMSSLLCQPSLTSEVKEQILRTLWNLSTDEKLRTRIAKGYMLPMLVSFLDGEEVKVKEAAGGILANLSLTLSLHSPMVEAGVIPKLAYLFKINNEDHKIIRKEAKATLLELAKDDYYRILIIEEGLVRVPLVGADAYRVFRPPTHSWPSLPDGTEIERNSTPSRYGASELLLGLSVREKNFNLEEAKINAIVGRSQQQFLARIGAIEVDGVRKSQLEPQNQQYTLLPWIDGIARLVLILGLEDVSAIIEAAHAVADASISEHMRISFKEAGAIKLLVPLLQHNSEVVQEAAAHALDRLSFSHIVLQTIEEEGVLEPLTSILKEGNTSATFLEKAVNILSRIFEPGNIIDTKFSEKVTDGSKDISSEEAIGGFSKVPYPISRPKLLKRGMVMDSSFISRLTEILRTSSPSLQVKVASVLVYLVTLEANAAAATSAGIELALDAVFRKGSTSGM</sequence>
<feature type="repeat" description="ARM" evidence="1">
    <location>
        <begin position="453"/>
        <end position="481"/>
    </location>
</feature>
<dbReference type="InterPro" id="IPR016024">
    <property type="entry name" value="ARM-type_fold"/>
</dbReference>
<name>A0AAQ3KYL0_9LILI</name>
<feature type="compositionally biased region" description="Polar residues" evidence="2">
    <location>
        <begin position="65"/>
        <end position="84"/>
    </location>
</feature>
<protein>
    <recommendedName>
        <fullName evidence="5">ARM repeat superfamily protein</fullName>
    </recommendedName>
</protein>
<dbReference type="PANTHER" id="PTHR47451:SF1">
    <property type="entry name" value="ARM REPEAT SUPERFAMILY PROTEIN"/>
    <property type="match status" value="1"/>
</dbReference>
<dbReference type="EMBL" id="CP136896">
    <property type="protein sequence ID" value="WOL14666.1"/>
    <property type="molecule type" value="Genomic_DNA"/>
</dbReference>
<dbReference type="InterPro" id="IPR011989">
    <property type="entry name" value="ARM-like"/>
</dbReference>
<reference evidence="3 4" key="1">
    <citation type="submission" date="2023-10" db="EMBL/GenBank/DDBJ databases">
        <title>Chromosome-scale genome assembly provides insights into flower coloration mechanisms of Canna indica.</title>
        <authorList>
            <person name="Li C."/>
        </authorList>
    </citation>
    <scope>NUCLEOTIDE SEQUENCE [LARGE SCALE GENOMIC DNA]</scope>
    <source>
        <tissue evidence="3">Flower</tissue>
    </source>
</reference>
<evidence type="ECO:0000256" key="1">
    <source>
        <dbReference type="PROSITE-ProRule" id="PRU00259"/>
    </source>
</evidence>
<evidence type="ECO:0000313" key="3">
    <source>
        <dbReference type="EMBL" id="WOL14666.1"/>
    </source>
</evidence>
<dbReference type="PANTHER" id="PTHR47451">
    <property type="entry name" value="ARM REPEAT SUPERFAMILY PROTEIN"/>
    <property type="match status" value="1"/>
</dbReference>
<feature type="repeat" description="ARM" evidence="1">
    <location>
        <begin position="179"/>
        <end position="212"/>
    </location>
</feature>
<dbReference type="AlphaFoldDB" id="A0AAQ3KYL0"/>
<dbReference type="SMART" id="SM00185">
    <property type="entry name" value="ARM"/>
    <property type="match status" value="6"/>
</dbReference>
<evidence type="ECO:0000256" key="2">
    <source>
        <dbReference type="SAM" id="MobiDB-lite"/>
    </source>
</evidence>
<dbReference type="InterPro" id="IPR000225">
    <property type="entry name" value="Armadillo"/>
</dbReference>
<keyword evidence="4" id="KW-1185">Reference proteome</keyword>